<dbReference type="AlphaFoldDB" id="A0A0F7SHI8"/>
<evidence type="ECO:0000256" key="8">
    <source>
        <dbReference type="ARBA" id="ARBA00022741"/>
    </source>
</evidence>
<feature type="domain" description="tRNAHis guanylyltransferase catalytic" evidence="16">
    <location>
        <begin position="6"/>
        <end position="148"/>
    </location>
</feature>
<evidence type="ECO:0000256" key="9">
    <source>
        <dbReference type="ARBA" id="ARBA00022842"/>
    </source>
</evidence>
<evidence type="ECO:0000256" key="4">
    <source>
        <dbReference type="ARBA" id="ARBA00022679"/>
    </source>
</evidence>
<protein>
    <recommendedName>
        <fullName evidence="3 12">tRNA(His) guanylyltransferase</fullName>
        <ecNumber evidence="2 12">2.7.7.79</ecNumber>
    </recommendedName>
    <alternativeName>
        <fullName evidence="11 12">tRNA-histidine guanylyltransferase</fullName>
    </alternativeName>
</protein>
<dbReference type="GO" id="GO:0005525">
    <property type="term" value="F:GTP binding"/>
    <property type="evidence" value="ECO:0007669"/>
    <property type="project" value="UniProtKB-UniRule"/>
</dbReference>
<dbReference type="GO" id="GO:0006400">
    <property type="term" value="P:tRNA modification"/>
    <property type="evidence" value="ECO:0007669"/>
    <property type="project" value="UniProtKB-UniRule"/>
</dbReference>
<dbReference type="InterPro" id="IPR007537">
    <property type="entry name" value="tRNAHis_GuaTrfase_Thg1"/>
</dbReference>
<evidence type="ECO:0000256" key="6">
    <source>
        <dbReference type="ARBA" id="ARBA00022695"/>
    </source>
</evidence>
<feature type="binding site" evidence="14">
    <location>
        <position position="30"/>
    </location>
    <ligand>
        <name>Mg(2+)</name>
        <dbReference type="ChEBI" id="CHEBI:18420"/>
        <label>1</label>
        <note>catalytic</note>
    </ligand>
</feature>
<feature type="binding site" evidence="13">
    <location>
        <begin position="29"/>
        <end position="34"/>
    </location>
    <ligand>
        <name>GTP</name>
        <dbReference type="ChEBI" id="CHEBI:37565"/>
    </ligand>
</feature>
<comment type="cofactor">
    <cofactor evidence="14">
        <name>Mg(2+)</name>
        <dbReference type="ChEBI" id="CHEBI:18420"/>
    </cofactor>
    <text evidence="14">Binds 2 magnesium ions per subunit.</text>
</comment>
<evidence type="ECO:0000256" key="10">
    <source>
        <dbReference type="ARBA" id="ARBA00023134"/>
    </source>
</evidence>
<dbReference type="Gene3D" id="3.30.70.3000">
    <property type="match status" value="1"/>
</dbReference>
<evidence type="ECO:0000256" key="3">
    <source>
        <dbReference type="ARBA" id="ARBA00015443"/>
    </source>
</evidence>
<evidence type="ECO:0000259" key="17">
    <source>
        <dbReference type="Pfam" id="PF14413"/>
    </source>
</evidence>
<keyword evidence="10 12" id="KW-0342">GTP-binding</keyword>
<keyword evidence="4 12" id="KW-0808">Transferase</keyword>
<evidence type="ECO:0000313" key="18">
    <source>
        <dbReference type="EMBL" id="CDZ96492.1"/>
    </source>
</evidence>
<feature type="binding site" evidence="14">
    <location>
        <position position="76"/>
    </location>
    <ligand>
        <name>Mg(2+)</name>
        <dbReference type="ChEBI" id="CHEBI:18420"/>
        <label>1</label>
        <note>catalytic</note>
    </ligand>
</feature>
<dbReference type="PIRSF" id="PIRSF028980">
    <property type="entry name" value="tRNAHis_guanylyltransferase"/>
    <property type="match status" value="1"/>
</dbReference>
<sequence length="336" mass="38242">MSNSRYEYVRSYEQPDNLLPNTFLLLRIDGHAFHKFSDQHRFTKPNDLRALELMDRAAKAIMNEYPDVVLGFGESDEYSFLIRRAATMYSRRESKIVSLLVSLFTSAYTFHWPEYFPPTDPALLASGQADPNKLLYPPTFDGRIVCYPSPKEVRDYFSWRQVDTHINNLYNTTFWALIQLSDPPLTPTQAHKALQGSFSKDKNEILFSRFGINYSKLDERYRKGSILIREESKPEQALPIPPTRSGPLSDLPSVDNLSLQSSSMPVASESESATVSTSTTTKTSSLNLTEPRTQGARKPKKAQRATEPDGTRGPVVVLHVDLIKDEFWLTRPWLLA</sequence>
<organism evidence="18">
    <name type="scientific">Phaffia rhodozyma</name>
    <name type="common">Yeast</name>
    <name type="synonym">Xanthophyllomyces dendrorhous</name>
    <dbReference type="NCBI Taxonomy" id="264483"/>
    <lineage>
        <taxon>Eukaryota</taxon>
        <taxon>Fungi</taxon>
        <taxon>Dikarya</taxon>
        <taxon>Basidiomycota</taxon>
        <taxon>Agaricomycotina</taxon>
        <taxon>Tremellomycetes</taxon>
        <taxon>Cystofilobasidiales</taxon>
        <taxon>Mrakiaceae</taxon>
        <taxon>Phaffia</taxon>
    </lineage>
</organism>
<keyword evidence="6 12" id="KW-0548">Nucleotidyltransferase</keyword>
<reference evidence="18" key="1">
    <citation type="submission" date="2014-08" db="EMBL/GenBank/DDBJ databases">
        <authorList>
            <person name="Sharma Rahul"/>
            <person name="Thines Marco"/>
        </authorList>
    </citation>
    <scope>NUCLEOTIDE SEQUENCE</scope>
</reference>
<evidence type="ECO:0000256" key="11">
    <source>
        <dbReference type="ARBA" id="ARBA00032480"/>
    </source>
</evidence>
<feature type="binding site" evidence="14">
    <location>
        <position position="29"/>
    </location>
    <ligand>
        <name>Mg(2+)</name>
        <dbReference type="ChEBI" id="CHEBI:18420"/>
        <label>1</label>
        <note>catalytic</note>
    </ligand>
</feature>
<dbReference type="GO" id="GO:0008193">
    <property type="term" value="F:tRNA guanylyltransferase activity"/>
    <property type="evidence" value="ECO:0007669"/>
    <property type="project" value="UniProtKB-UniRule"/>
</dbReference>
<keyword evidence="9 12" id="KW-0460">Magnesium</keyword>
<dbReference type="InterPro" id="IPR038469">
    <property type="entry name" value="tRNAHis_GuaTrfase_Thg1_sf"/>
</dbReference>
<evidence type="ECO:0000256" key="15">
    <source>
        <dbReference type="SAM" id="MobiDB-lite"/>
    </source>
</evidence>
<feature type="domain" description="Thg1 C-terminal" evidence="17">
    <location>
        <begin position="151"/>
        <end position="324"/>
    </location>
</feature>
<evidence type="ECO:0000256" key="14">
    <source>
        <dbReference type="PIRSR" id="PIRSR028980-2"/>
    </source>
</evidence>
<dbReference type="PANTHER" id="PTHR12729">
    <property type="entry name" value="TRNA(HIS) GUANYLYLTRANSFERASE-RELATED"/>
    <property type="match status" value="1"/>
</dbReference>
<comment type="similarity">
    <text evidence="1 12">Belongs to the tRNA(His) guanylyltransferase family.</text>
</comment>
<dbReference type="PANTHER" id="PTHR12729:SF6">
    <property type="entry name" value="TRNA(HIS) GUANYLYLTRANSFERASE-RELATED"/>
    <property type="match status" value="1"/>
</dbReference>
<feature type="binding site" evidence="14">
    <location>
        <position position="29"/>
    </location>
    <ligand>
        <name>Mg(2+)</name>
        <dbReference type="ChEBI" id="CHEBI:18420"/>
        <label>2</label>
        <note>catalytic</note>
    </ligand>
</feature>
<dbReference type="InterPro" id="IPR024956">
    <property type="entry name" value="tRNAHis_GuaTrfase_cat"/>
</dbReference>
<dbReference type="EC" id="2.7.7.79" evidence="2 12"/>
<evidence type="ECO:0000256" key="2">
    <source>
        <dbReference type="ARBA" id="ARBA00012511"/>
    </source>
</evidence>
<keyword evidence="7 12" id="KW-0479">Metal-binding</keyword>
<dbReference type="Pfam" id="PF14413">
    <property type="entry name" value="Thg1C"/>
    <property type="match status" value="1"/>
</dbReference>
<feature type="compositionally biased region" description="Low complexity" evidence="15">
    <location>
        <begin position="261"/>
        <end position="285"/>
    </location>
</feature>
<evidence type="ECO:0000259" key="16">
    <source>
        <dbReference type="Pfam" id="PF04446"/>
    </source>
</evidence>
<dbReference type="Pfam" id="PF04446">
    <property type="entry name" value="Thg1"/>
    <property type="match status" value="1"/>
</dbReference>
<comment type="catalytic activity">
    <reaction evidence="12">
        <text>a 5'-end ribonucleotide-tRNA(His) + GTP + ATP + H2O = a 5'-end phospho-guanosine-ribonucleotide-tRNA(His) + AMP + 2 diphosphate + H(+)</text>
        <dbReference type="Rhea" id="RHEA:54564"/>
        <dbReference type="Rhea" id="RHEA-COMP:14193"/>
        <dbReference type="Rhea" id="RHEA-COMP:14917"/>
        <dbReference type="ChEBI" id="CHEBI:15377"/>
        <dbReference type="ChEBI" id="CHEBI:15378"/>
        <dbReference type="ChEBI" id="CHEBI:30616"/>
        <dbReference type="ChEBI" id="CHEBI:33019"/>
        <dbReference type="ChEBI" id="CHEBI:37565"/>
        <dbReference type="ChEBI" id="CHEBI:138282"/>
        <dbReference type="ChEBI" id="CHEBI:141847"/>
        <dbReference type="ChEBI" id="CHEBI:456215"/>
        <dbReference type="EC" id="2.7.7.79"/>
    </reaction>
</comment>
<comment type="function">
    <text evidence="12">Adds a GMP to the 5'-end of tRNA(His) after transcription and RNase P cleavage.</text>
</comment>
<dbReference type="EMBL" id="LN483144">
    <property type="protein sequence ID" value="CDZ96492.1"/>
    <property type="molecule type" value="Genomic_DNA"/>
</dbReference>
<feature type="binding site" evidence="14">
    <location>
        <position position="76"/>
    </location>
    <ligand>
        <name>Mg(2+)</name>
        <dbReference type="ChEBI" id="CHEBI:18420"/>
        <label>2</label>
        <note>catalytic</note>
    </ligand>
</feature>
<keyword evidence="8 12" id="KW-0547">Nucleotide-binding</keyword>
<dbReference type="GO" id="GO:0000287">
    <property type="term" value="F:magnesium ion binding"/>
    <property type="evidence" value="ECO:0007669"/>
    <property type="project" value="UniProtKB-UniRule"/>
</dbReference>
<feature type="region of interest" description="Disordered" evidence="15">
    <location>
        <begin position="232"/>
        <end position="312"/>
    </location>
</feature>
<evidence type="ECO:0000256" key="5">
    <source>
        <dbReference type="ARBA" id="ARBA00022694"/>
    </source>
</evidence>
<keyword evidence="5 12" id="KW-0819">tRNA processing</keyword>
<proteinExistence type="inferred from homology"/>
<name>A0A0F7SHI8_PHARH</name>
<evidence type="ECO:0000256" key="13">
    <source>
        <dbReference type="PIRSR" id="PIRSR028980-1"/>
    </source>
</evidence>
<evidence type="ECO:0000256" key="12">
    <source>
        <dbReference type="PIRNR" id="PIRNR028980"/>
    </source>
</evidence>
<feature type="binding site" evidence="13">
    <location>
        <begin position="75"/>
        <end position="76"/>
    </location>
    <ligand>
        <name>GTP</name>
        <dbReference type="ChEBI" id="CHEBI:37565"/>
    </ligand>
</feature>
<evidence type="ECO:0000256" key="1">
    <source>
        <dbReference type="ARBA" id="ARBA00010113"/>
    </source>
</evidence>
<evidence type="ECO:0000256" key="7">
    <source>
        <dbReference type="ARBA" id="ARBA00022723"/>
    </source>
</evidence>
<accession>A0A0F7SHI8</accession>
<dbReference type="InterPro" id="IPR025845">
    <property type="entry name" value="Thg1_C_dom"/>
</dbReference>